<feature type="domain" description="PGF-CTERM archaeal protein-sorting signal" evidence="3">
    <location>
        <begin position="280"/>
        <end position="301"/>
    </location>
</feature>
<dbReference type="Gene3D" id="2.60.40.10">
    <property type="entry name" value="Immunoglobulins"/>
    <property type="match status" value="1"/>
</dbReference>
<feature type="compositionally biased region" description="Pro residues" evidence="1">
    <location>
        <begin position="206"/>
        <end position="227"/>
    </location>
</feature>
<dbReference type="InterPro" id="IPR013783">
    <property type="entry name" value="Ig-like_fold"/>
</dbReference>
<feature type="transmembrane region" description="Helical" evidence="2">
    <location>
        <begin position="277"/>
        <end position="299"/>
    </location>
</feature>
<accession>A0A0A7GCI9</accession>
<gene>
    <name evidence="4" type="ORF">GACE_0515</name>
</gene>
<sequence>MVSDREKNLTSVLITLLIIAMLILSQPSTALMLSVQPDKSTYNTGETVTLTATIKIESNELLPIQDVRLVLVKDGSEYENVSLPIQETTTDVQGANINFNVSVSWADVGYGYGYGYASYNGSGYYMGYGYGYGYGYAGQYTGSGTATISYTIKFTVSAAGSYDAKLVVKANGNEFVQSSSFTVSSPPAPTPTPTQQPTSGGGWFIPLPPPTPEETPTPTPTPTPEATPTPEVTPTSTPSPTPTPVSTPVKTVTPAPTPTKTVTPTPTPEVTPTKKPWWRIPGFEAVFALIAIATVGVMLRRGRR</sequence>
<name>A0A0A7GCI9_GEOAI</name>
<dbReference type="eggNOG" id="arCOG03439">
    <property type="taxonomic scope" value="Archaea"/>
</dbReference>
<keyword evidence="2" id="KW-0812">Transmembrane</keyword>
<dbReference type="AlphaFoldDB" id="A0A0A7GCI9"/>
<keyword evidence="2" id="KW-0472">Membrane</keyword>
<keyword evidence="2" id="KW-1133">Transmembrane helix</keyword>
<feature type="region of interest" description="Disordered" evidence="1">
    <location>
        <begin position="179"/>
        <end position="273"/>
    </location>
</feature>
<evidence type="ECO:0000259" key="3">
    <source>
        <dbReference type="Pfam" id="PF18204"/>
    </source>
</evidence>
<dbReference type="HOGENOM" id="CLU_914002_0_0_2"/>
<proteinExistence type="predicted"/>
<feature type="compositionally biased region" description="Low complexity" evidence="1">
    <location>
        <begin position="246"/>
        <end position="273"/>
    </location>
</feature>
<dbReference type="Pfam" id="PF18204">
    <property type="entry name" value="PGF-CTERM"/>
    <property type="match status" value="1"/>
</dbReference>
<dbReference type="KEGG" id="gac:GACE_0515"/>
<dbReference type="InterPro" id="IPR026371">
    <property type="entry name" value="PGF_CTERM"/>
</dbReference>
<dbReference type="EMBL" id="CP009552">
    <property type="protein sequence ID" value="AIY89568.1"/>
    <property type="molecule type" value="Genomic_DNA"/>
</dbReference>
<dbReference type="GeneID" id="43503119"/>
<evidence type="ECO:0000313" key="4">
    <source>
        <dbReference type="EMBL" id="AIY89568.1"/>
    </source>
</evidence>
<protein>
    <recommendedName>
        <fullName evidence="3">PGF-CTERM archaeal protein-sorting signal domain-containing protein</fullName>
    </recommendedName>
</protein>
<reference evidence="4 5" key="1">
    <citation type="journal article" date="2015" name="Appl. Environ. Microbiol.">
        <title>The Geoglobus acetivorans genome: Fe(III) reduction, acetate utilization, autotrophic growth, and degradation of aromatic compounds in a hyperthermophilic archaeon.</title>
        <authorList>
            <person name="Mardanov A.V."/>
            <person name="Slododkina G.B."/>
            <person name="Slobodkin A.I."/>
            <person name="Beletsky A.V."/>
            <person name="Gavrilov S.N."/>
            <person name="Kublanov I.V."/>
            <person name="Bonch-Osmolovskaya E.A."/>
            <person name="Skryabin K.G."/>
            <person name="Ravin N.V."/>
        </authorList>
    </citation>
    <scope>NUCLEOTIDE SEQUENCE [LARGE SCALE GENOMIC DNA]</scope>
    <source>
        <strain evidence="4 5">SBH6</strain>
    </source>
</reference>
<evidence type="ECO:0000256" key="2">
    <source>
        <dbReference type="SAM" id="Phobius"/>
    </source>
</evidence>
<dbReference type="RefSeq" id="WP_048090927.1">
    <property type="nucleotide sequence ID" value="NZ_CP009552.1"/>
</dbReference>
<dbReference type="Proteomes" id="UP000030624">
    <property type="component" value="Chromosome"/>
</dbReference>
<evidence type="ECO:0000313" key="5">
    <source>
        <dbReference type="Proteomes" id="UP000030624"/>
    </source>
</evidence>
<evidence type="ECO:0000256" key="1">
    <source>
        <dbReference type="SAM" id="MobiDB-lite"/>
    </source>
</evidence>
<organism evidence="4 5">
    <name type="scientific">Geoglobus acetivorans</name>
    <dbReference type="NCBI Taxonomy" id="565033"/>
    <lineage>
        <taxon>Archaea</taxon>
        <taxon>Methanobacteriati</taxon>
        <taxon>Methanobacteriota</taxon>
        <taxon>Archaeoglobi</taxon>
        <taxon>Archaeoglobales</taxon>
        <taxon>Archaeoglobaceae</taxon>
        <taxon>Geoglobus</taxon>
    </lineage>
</organism>